<organism evidence="1 2">
    <name type="scientific">Candidatus Methanomassiliicoccus intestinalis</name>
    <dbReference type="NCBI Taxonomy" id="1406512"/>
    <lineage>
        <taxon>Archaea</taxon>
        <taxon>Methanobacteriati</taxon>
        <taxon>Thermoplasmatota</taxon>
        <taxon>Thermoplasmata</taxon>
        <taxon>Methanomassiliicoccales</taxon>
        <taxon>Methanomassiliicoccaceae</taxon>
        <taxon>Methanomassiliicoccus</taxon>
    </lineage>
</organism>
<dbReference type="NCBIfam" id="TIGR01687">
    <property type="entry name" value="moaD_arch"/>
    <property type="match status" value="1"/>
</dbReference>
<accession>A0A8J8PEZ5</accession>
<dbReference type="Proteomes" id="UP000752814">
    <property type="component" value="Unassembled WGS sequence"/>
</dbReference>
<dbReference type="InterPro" id="IPR012675">
    <property type="entry name" value="Beta-grasp_dom_sf"/>
</dbReference>
<proteinExistence type="predicted"/>
<reference evidence="1" key="1">
    <citation type="submission" date="2016-03" db="EMBL/GenBank/DDBJ databases">
        <authorList>
            <person name="Borrel G."/>
            <person name="Mccann A."/>
            <person name="O'Toole P.W."/>
        </authorList>
    </citation>
    <scope>NUCLEOTIDE SEQUENCE</scope>
    <source>
        <strain evidence="1">183</strain>
    </source>
</reference>
<dbReference type="PANTHER" id="PTHR38031:SF1">
    <property type="entry name" value="SULFUR CARRIER PROTEIN CYSO"/>
    <property type="match status" value="1"/>
</dbReference>
<dbReference type="InterPro" id="IPR016155">
    <property type="entry name" value="Mopterin_synth/thiamin_S_b"/>
</dbReference>
<sequence length="93" mass="10166">MTSIVFRTFGNISAITKQNQMSMEFEGCTAEDFLNKLIEEFGEDMKKILFPGGSLSDLIFILINGRNIEGLEGLETKIKDGDTVSVLPMTAGG</sequence>
<gene>
    <name evidence="1" type="ORF">A3207_04495</name>
</gene>
<dbReference type="InterPro" id="IPR010038">
    <property type="entry name" value="MoaD_arc-typ"/>
</dbReference>
<dbReference type="RefSeq" id="WP_400195193.1">
    <property type="nucleotide sequence ID" value="NZ_CAYAYE010000021.1"/>
</dbReference>
<dbReference type="Gene3D" id="3.10.20.30">
    <property type="match status" value="1"/>
</dbReference>
<dbReference type="PANTHER" id="PTHR38031">
    <property type="entry name" value="SULFUR CARRIER PROTEIN SLR0821-RELATED"/>
    <property type="match status" value="1"/>
</dbReference>
<dbReference type="Pfam" id="PF02597">
    <property type="entry name" value="ThiS"/>
    <property type="match status" value="1"/>
</dbReference>
<dbReference type="InterPro" id="IPR052045">
    <property type="entry name" value="Sulfur_Carrier/Prot_Modifier"/>
</dbReference>
<dbReference type="SUPFAM" id="SSF54285">
    <property type="entry name" value="MoaD/ThiS"/>
    <property type="match status" value="1"/>
</dbReference>
<evidence type="ECO:0000313" key="2">
    <source>
        <dbReference type="Proteomes" id="UP000752814"/>
    </source>
</evidence>
<dbReference type="InterPro" id="IPR003749">
    <property type="entry name" value="ThiS/MoaD-like"/>
</dbReference>
<protein>
    <recommendedName>
        <fullName evidence="3">MoaD family protein</fullName>
    </recommendedName>
</protein>
<name>A0A8J8PEZ5_9ARCH</name>
<dbReference type="AlphaFoldDB" id="A0A8J8PEZ5"/>
<evidence type="ECO:0000313" key="1">
    <source>
        <dbReference type="EMBL" id="TQS81140.1"/>
    </source>
</evidence>
<dbReference type="EMBL" id="LVVT01000024">
    <property type="protein sequence ID" value="TQS81140.1"/>
    <property type="molecule type" value="Genomic_DNA"/>
</dbReference>
<evidence type="ECO:0008006" key="3">
    <source>
        <dbReference type="Google" id="ProtNLM"/>
    </source>
</evidence>
<comment type="caution">
    <text evidence="1">The sequence shown here is derived from an EMBL/GenBank/DDBJ whole genome shotgun (WGS) entry which is preliminary data.</text>
</comment>